<dbReference type="InterPro" id="IPR003439">
    <property type="entry name" value="ABC_transporter-like_ATP-bd"/>
</dbReference>
<dbReference type="KEGG" id="cthi:THC_1466"/>
<evidence type="ECO:0000256" key="3">
    <source>
        <dbReference type="ARBA" id="ARBA00022840"/>
    </source>
</evidence>
<proteinExistence type="predicted"/>
<dbReference type="AlphaFoldDB" id="A0A0U5AIX6"/>
<name>A0A0U5AIX6_9BACT</name>
<dbReference type="STRING" id="1653476.THC_1466"/>
<dbReference type="InterPro" id="IPR051120">
    <property type="entry name" value="ABC_AA/LPS_Transport"/>
</dbReference>
<dbReference type="InterPro" id="IPR003593">
    <property type="entry name" value="AAA+_ATPase"/>
</dbReference>
<dbReference type="InterPro" id="IPR027417">
    <property type="entry name" value="P-loop_NTPase"/>
</dbReference>
<dbReference type="PATRIC" id="fig|1653476.3.peg.1521"/>
<reference evidence="5 6" key="1">
    <citation type="journal article" date="2016" name="Int. J. Syst. Evol. Microbiol.">
        <title>Caldimicrobium thiodismutans sp. nov., a sulfur-disproportionating bacterium isolated from a hot spring, and emended description of the genus Caldimicrobium.</title>
        <authorList>
            <person name="Kojima H."/>
            <person name="Umezawa K."/>
            <person name="Fukui M."/>
        </authorList>
    </citation>
    <scope>NUCLEOTIDE SEQUENCE [LARGE SCALE GENOMIC DNA]</scope>
    <source>
        <strain evidence="5 6">TF1</strain>
    </source>
</reference>
<dbReference type="PROSITE" id="PS50893">
    <property type="entry name" value="ABC_TRANSPORTER_2"/>
    <property type="match status" value="1"/>
</dbReference>
<keyword evidence="1" id="KW-0813">Transport</keyword>
<dbReference type="Pfam" id="PF00005">
    <property type="entry name" value="ABC_tran"/>
    <property type="match status" value="1"/>
</dbReference>
<dbReference type="PANTHER" id="PTHR45772">
    <property type="entry name" value="CONSERVED COMPONENT OF ABC TRANSPORTER FOR NATURAL AMINO ACIDS-RELATED"/>
    <property type="match status" value="1"/>
</dbReference>
<dbReference type="FunFam" id="3.40.50.300:FF:000421">
    <property type="entry name" value="Branched-chain amino acid ABC transporter ATP-binding protein"/>
    <property type="match status" value="1"/>
</dbReference>
<reference evidence="6" key="2">
    <citation type="journal article" date="2016" name="Int. J. Syst. Evol. Microbiol.">
        <title>Caldimicrobium thiodismutans sp. nov., a sulfur-disproportionating bacterium isolated from a hot spring.</title>
        <authorList>
            <person name="Kojima H."/>
            <person name="Umezawa K."/>
            <person name="Fukui M."/>
        </authorList>
    </citation>
    <scope>NUCLEOTIDE SEQUENCE [LARGE SCALE GENOMIC DNA]</scope>
    <source>
        <strain evidence="6">TF1</strain>
    </source>
</reference>
<dbReference type="SUPFAM" id="SSF52540">
    <property type="entry name" value="P-loop containing nucleoside triphosphate hydrolases"/>
    <property type="match status" value="1"/>
</dbReference>
<dbReference type="Gene3D" id="3.40.50.300">
    <property type="entry name" value="P-loop containing nucleotide triphosphate hydrolases"/>
    <property type="match status" value="1"/>
</dbReference>
<evidence type="ECO:0000313" key="6">
    <source>
        <dbReference type="Proteomes" id="UP000068196"/>
    </source>
</evidence>
<evidence type="ECO:0000259" key="4">
    <source>
        <dbReference type="PROSITE" id="PS50893"/>
    </source>
</evidence>
<dbReference type="Proteomes" id="UP000068196">
    <property type="component" value="Chromosome"/>
</dbReference>
<protein>
    <submittedName>
        <fullName evidence="5">Branched-chain amino acid ABC transporter ATP-binding protein</fullName>
    </submittedName>
</protein>
<dbReference type="Pfam" id="PF12399">
    <property type="entry name" value="BCA_ABC_TP_C"/>
    <property type="match status" value="1"/>
</dbReference>
<sequence length="255" mass="28163">MAYLLEATNIFKSFGGLEVLKGVNLSLEEGKIYALIGPNGAGKTTLLNILNGLEKPDSGKIFFHGKEITSLSPENRAKMGIARTFQLLEIFTELSLLENVMVALFAKKPWGMLKSLFLGEFGNPREGEIKSQALTYLEEVGLGSKAKELAKNLPAGEQKLLEIARALALEPRLLLLDEPAAGLNHRETRFLGEVLKRLNEKHGLTILLIEHDMELVMNISFRITVLNFGEVLAEGPPAEIQRDPEVIKAYLGEEL</sequence>
<keyword evidence="2" id="KW-0547">Nucleotide-binding</keyword>
<dbReference type="EMBL" id="AP014945">
    <property type="protein sequence ID" value="BAU23831.1"/>
    <property type="molecule type" value="Genomic_DNA"/>
</dbReference>
<dbReference type="CDD" id="cd03219">
    <property type="entry name" value="ABC_Mj1267_LivG_branched"/>
    <property type="match status" value="1"/>
</dbReference>
<evidence type="ECO:0000256" key="2">
    <source>
        <dbReference type="ARBA" id="ARBA00022741"/>
    </source>
</evidence>
<evidence type="ECO:0000256" key="1">
    <source>
        <dbReference type="ARBA" id="ARBA00022448"/>
    </source>
</evidence>
<feature type="domain" description="ABC transporter" evidence="4">
    <location>
        <begin position="5"/>
        <end position="253"/>
    </location>
</feature>
<dbReference type="PANTHER" id="PTHR45772:SF2">
    <property type="entry name" value="ABC TRANSPORTER ATP-BINDING PROTEIN"/>
    <property type="match status" value="1"/>
</dbReference>
<keyword evidence="3 5" id="KW-0067">ATP-binding</keyword>
<dbReference type="GO" id="GO:0005524">
    <property type="term" value="F:ATP binding"/>
    <property type="evidence" value="ECO:0007669"/>
    <property type="project" value="UniProtKB-KW"/>
</dbReference>
<dbReference type="RefSeq" id="WP_068516734.1">
    <property type="nucleotide sequence ID" value="NZ_AP014945.1"/>
</dbReference>
<dbReference type="InterPro" id="IPR032823">
    <property type="entry name" value="BCA_ABC_TP_C"/>
</dbReference>
<dbReference type="GO" id="GO:0005886">
    <property type="term" value="C:plasma membrane"/>
    <property type="evidence" value="ECO:0007669"/>
    <property type="project" value="TreeGrafter"/>
</dbReference>
<keyword evidence="6" id="KW-1185">Reference proteome</keyword>
<accession>A0A0U5AIX6</accession>
<organism evidence="5 6">
    <name type="scientific">Caldimicrobium thiodismutans</name>
    <dbReference type="NCBI Taxonomy" id="1653476"/>
    <lineage>
        <taxon>Bacteria</taxon>
        <taxon>Pseudomonadati</taxon>
        <taxon>Thermodesulfobacteriota</taxon>
        <taxon>Thermodesulfobacteria</taxon>
        <taxon>Thermodesulfobacteriales</taxon>
        <taxon>Thermodesulfobacteriaceae</taxon>
        <taxon>Caldimicrobium</taxon>
    </lineage>
</organism>
<dbReference type="OrthoDB" id="9805514at2"/>
<dbReference type="SMART" id="SM00382">
    <property type="entry name" value="AAA"/>
    <property type="match status" value="1"/>
</dbReference>
<gene>
    <name evidence="5" type="ORF">THC_1466</name>
</gene>
<evidence type="ECO:0000313" key="5">
    <source>
        <dbReference type="EMBL" id="BAU23831.1"/>
    </source>
</evidence>
<dbReference type="GO" id="GO:0016887">
    <property type="term" value="F:ATP hydrolysis activity"/>
    <property type="evidence" value="ECO:0007669"/>
    <property type="project" value="InterPro"/>
</dbReference>